<proteinExistence type="predicted"/>
<accession>A0A9W6EZY7</accession>
<dbReference type="Pfam" id="PF00561">
    <property type="entry name" value="Abhydrolase_1"/>
    <property type="match status" value="1"/>
</dbReference>
<dbReference type="PANTHER" id="PTHR37471:SF1">
    <property type="entry name" value="AB HYDROLASE-1 DOMAIN-CONTAINING PROTEIN"/>
    <property type="match status" value="1"/>
</dbReference>
<reference evidence="4 5" key="1">
    <citation type="journal article" date="2023" name="Commun. Biol.">
        <title>Reorganization of the ancestral sex-determining regions during the evolution of trioecy in Pleodorina starrii.</title>
        <authorList>
            <person name="Takahashi K."/>
            <person name="Suzuki S."/>
            <person name="Kawai-Toyooka H."/>
            <person name="Yamamoto K."/>
            <person name="Hamaji T."/>
            <person name="Ootsuki R."/>
            <person name="Yamaguchi H."/>
            <person name="Kawachi M."/>
            <person name="Higashiyama T."/>
            <person name="Nozaki H."/>
        </authorList>
    </citation>
    <scope>NUCLEOTIDE SEQUENCE [LARGE SCALE GENOMIC DNA]</scope>
    <source>
        <strain evidence="4 5">NIES-4479</strain>
    </source>
</reference>
<organism evidence="4 5">
    <name type="scientific">Pleodorina starrii</name>
    <dbReference type="NCBI Taxonomy" id="330485"/>
    <lineage>
        <taxon>Eukaryota</taxon>
        <taxon>Viridiplantae</taxon>
        <taxon>Chlorophyta</taxon>
        <taxon>core chlorophytes</taxon>
        <taxon>Chlorophyceae</taxon>
        <taxon>CS clade</taxon>
        <taxon>Chlamydomonadales</taxon>
        <taxon>Volvocaceae</taxon>
        <taxon>Pleodorina</taxon>
    </lineage>
</organism>
<evidence type="ECO:0000256" key="1">
    <source>
        <dbReference type="SAM" id="MobiDB-lite"/>
    </source>
</evidence>
<feature type="domain" description="AB hydrolase-1" evidence="3">
    <location>
        <begin position="518"/>
        <end position="622"/>
    </location>
</feature>
<dbReference type="Gene3D" id="3.40.50.1820">
    <property type="entry name" value="alpha/beta hydrolase"/>
    <property type="match status" value="1"/>
</dbReference>
<feature type="compositionally biased region" description="Low complexity" evidence="1">
    <location>
        <begin position="10"/>
        <end position="21"/>
    </location>
</feature>
<keyword evidence="2" id="KW-1133">Transmembrane helix</keyword>
<feature type="transmembrane region" description="Helical" evidence="2">
    <location>
        <begin position="195"/>
        <end position="213"/>
    </location>
</feature>
<protein>
    <recommendedName>
        <fullName evidence="3">AB hydrolase-1 domain-containing protein</fullName>
    </recommendedName>
</protein>
<feature type="compositionally biased region" description="Low complexity" evidence="1">
    <location>
        <begin position="858"/>
        <end position="867"/>
    </location>
</feature>
<evidence type="ECO:0000313" key="4">
    <source>
        <dbReference type="EMBL" id="GLC50775.1"/>
    </source>
</evidence>
<dbReference type="InterPro" id="IPR000073">
    <property type="entry name" value="AB_hydrolase_1"/>
</dbReference>
<feature type="transmembrane region" description="Helical" evidence="2">
    <location>
        <begin position="340"/>
        <end position="360"/>
    </location>
</feature>
<sequence length="1107" mass="113789">MAPPDEAAASLRSSLSSHLLQPPSPPSSPQPPSTRREPPASAAPSKPPSPPIQPLNTTTATHQRACPAPAPLTRTHVMTNKLDTEDTDPPAPPAPPPPSASFTFAADASRASSAPPAAAMAAAAAASPPPRLFGDGFTTTVLQTAPADPRVSRAALPVSYDRRAWLLLARMAAAAAVFAVVAVWAAVAVVAAVGVTRLAVLMVAAEAAFFVYYRRKYELLNAQPLRHAPERHDALAAFNRLLQVCRFFQHKIDARVYLSTWFCGADYRLIRRDNVADLIAYGFWYMSRSEMEAAGLGPLLRQCVSALEAAFNIALPPGHQRGLRCMYHLWEPLRTIYRPLLFYVFTELLALLTKALLLALGCGLHTDPITGLMVATYGLDEQLRSHKVWGTSRAATPVGGGSEGGETTNSNKNRADKAAAAAAAACGDAKTAAAAATSAAAAAVGGWATAVEGRPTVLARWDSGTEESCGGGGGGDGGADSGGVSLSYGSGDEAGGGAGRGLAGGSGSGGCGGPAVTPVLLLHGVGAGLLPYINLVRCLLAAGLPLVAVEYKHVSMRLCSIIPSADDIASGAVDLMDRLGLQQACVVAHSYGTFVASRMAQLHADRMQSMALLDPVCFGMFMPHLLANFIYRQPRTSAFATWIKDMMMNFVSRDLHCAAALCRRFYWSDVNLWPQDIPGRTLVAIAGHDQLIHVDEVLDFIQHYAAKILYHPGHSHAQLLLDPNWQQQAGNEGGRERSRRQSTGFEDSVTIHLNEGVCRTVPYLLQIVADIVAMASSGGGVAGAKEVERRLTSMPAAATTAAAAAAAALTVPAAANESMSEAVATAAPGVVRRVTTQRMALLAGPPPPPAAAAPVPPIEQQQQQQQGLLAGSFDGAAPAAAAAAAGGAEEEVEEDVASLAAALSLQIGQARERMETTVAAAAAVAPPAAAELVPEAKGPALQGGCGGAARHVSAGAGVAPPVMTAAAAPAARPAVQRRCTAAARLQHDSSEGVLLMWELAEAGRLNHAVLIRQPKAAAAAAAAGAGALCSGAAPVGGLRQILPSIRETREDASGPTTPVWYAPPPPSASVFAAAVAAAAGGVVPACGGGGGGSRGIVAAAARRTMTT</sequence>
<comment type="caution">
    <text evidence="4">The sequence shown here is derived from an EMBL/GenBank/DDBJ whole genome shotgun (WGS) entry which is preliminary data.</text>
</comment>
<dbReference type="PANTHER" id="PTHR37471">
    <property type="entry name" value="UNNAMED PRODUCT"/>
    <property type="match status" value="1"/>
</dbReference>
<dbReference type="AlphaFoldDB" id="A0A9W6EZY7"/>
<feature type="region of interest" description="Disordered" evidence="1">
    <location>
        <begin position="390"/>
        <end position="413"/>
    </location>
</feature>
<dbReference type="EMBL" id="BRXU01000004">
    <property type="protein sequence ID" value="GLC50775.1"/>
    <property type="molecule type" value="Genomic_DNA"/>
</dbReference>
<feature type="transmembrane region" description="Helical" evidence="2">
    <location>
        <begin position="167"/>
        <end position="189"/>
    </location>
</feature>
<evidence type="ECO:0000259" key="3">
    <source>
        <dbReference type="Pfam" id="PF00561"/>
    </source>
</evidence>
<feature type="region of interest" description="Disordered" evidence="1">
    <location>
        <begin position="1"/>
        <end position="103"/>
    </location>
</feature>
<gene>
    <name evidence="4" type="primary">PLEST008616</name>
    <name evidence="4" type="ORF">PLESTB_000430600</name>
</gene>
<dbReference type="SUPFAM" id="SSF53474">
    <property type="entry name" value="alpha/beta-Hydrolases"/>
    <property type="match status" value="1"/>
</dbReference>
<name>A0A9W6EZY7_9CHLO</name>
<feature type="compositionally biased region" description="Pro residues" evidence="1">
    <location>
        <begin position="844"/>
        <end position="857"/>
    </location>
</feature>
<dbReference type="InterPro" id="IPR029058">
    <property type="entry name" value="AB_hydrolase_fold"/>
</dbReference>
<feature type="compositionally biased region" description="Pro residues" evidence="1">
    <location>
        <begin position="89"/>
        <end position="99"/>
    </location>
</feature>
<evidence type="ECO:0000256" key="2">
    <source>
        <dbReference type="SAM" id="Phobius"/>
    </source>
</evidence>
<dbReference type="Proteomes" id="UP001165080">
    <property type="component" value="Unassembled WGS sequence"/>
</dbReference>
<keyword evidence="5" id="KW-1185">Reference proteome</keyword>
<keyword evidence="2" id="KW-0472">Membrane</keyword>
<keyword evidence="2" id="KW-0812">Transmembrane</keyword>
<feature type="region of interest" description="Disordered" evidence="1">
    <location>
        <begin position="844"/>
        <end position="867"/>
    </location>
</feature>
<feature type="compositionally biased region" description="Pro residues" evidence="1">
    <location>
        <begin position="22"/>
        <end position="32"/>
    </location>
</feature>
<evidence type="ECO:0000313" key="5">
    <source>
        <dbReference type="Proteomes" id="UP001165080"/>
    </source>
</evidence>